<organism evidence="2 3">
    <name type="scientific">Turneriella parva (strain ATCC BAA-1111 / DSM 21527 / NCTC 11395 / H)</name>
    <name type="common">Leptospira parva</name>
    <dbReference type="NCBI Taxonomy" id="869212"/>
    <lineage>
        <taxon>Bacteria</taxon>
        <taxon>Pseudomonadati</taxon>
        <taxon>Spirochaetota</taxon>
        <taxon>Spirochaetia</taxon>
        <taxon>Leptospirales</taxon>
        <taxon>Leptospiraceae</taxon>
        <taxon>Turneriella</taxon>
    </lineage>
</organism>
<evidence type="ECO:0000313" key="2">
    <source>
        <dbReference type="EMBL" id="AFM12556.1"/>
    </source>
</evidence>
<feature type="transmembrane region" description="Helical" evidence="1">
    <location>
        <begin position="73"/>
        <end position="93"/>
    </location>
</feature>
<accession>I4B5J9</accession>
<dbReference type="HOGENOM" id="CLU_1980643_0_0_12"/>
<keyword evidence="1" id="KW-1133">Transmembrane helix</keyword>
<dbReference type="EMBL" id="CP002959">
    <property type="protein sequence ID" value="AFM12556.1"/>
    <property type="molecule type" value="Genomic_DNA"/>
</dbReference>
<dbReference type="KEGG" id="tpx:Turpa_1909"/>
<dbReference type="STRING" id="869212.Turpa_1909"/>
<keyword evidence="3" id="KW-1185">Reference proteome</keyword>
<name>I4B5J9_TURPD</name>
<protein>
    <submittedName>
        <fullName evidence="2">Uncharacterized protein</fullName>
    </submittedName>
</protein>
<dbReference type="Proteomes" id="UP000006048">
    <property type="component" value="Chromosome"/>
</dbReference>
<keyword evidence="1" id="KW-0812">Transmembrane</keyword>
<proteinExistence type="predicted"/>
<evidence type="ECO:0000256" key="1">
    <source>
        <dbReference type="SAM" id="Phobius"/>
    </source>
</evidence>
<keyword evidence="1" id="KW-0472">Membrane</keyword>
<gene>
    <name evidence="2" type="ordered locus">Turpa_1909</name>
</gene>
<feature type="transmembrane region" description="Helical" evidence="1">
    <location>
        <begin position="99"/>
        <end position="123"/>
    </location>
</feature>
<reference evidence="2 3" key="1">
    <citation type="submission" date="2012-06" db="EMBL/GenBank/DDBJ databases">
        <title>The complete chromosome of genome of Turneriella parva DSM 21527.</title>
        <authorList>
            <consortium name="US DOE Joint Genome Institute (JGI-PGF)"/>
            <person name="Lucas S."/>
            <person name="Han J."/>
            <person name="Lapidus A."/>
            <person name="Bruce D."/>
            <person name="Goodwin L."/>
            <person name="Pitluck S."/>
            <person name="Peters L."/>
            <person name="Kyrpides N."/>
            <person name="Mavromatis K."/>
            <person name="Ivanova N."/>
            <person name="Mikhailova N."/>
            <person name="Chertkov O."/>
            <person name="Detter J.C."/>
            <person name="Tapia R."/>
            <person name="Han C."/>
            <person name="Land M."/>
            <person name="Hauser L."/>
            <person name="Markowitz V."/>
            <person name="Cheng J.-F."/>
            <person name="Hugenholtz P."/>
            <person name="Woyke T."/>
            <person name="Wu D."/>
            <person name="Gronow S."/>
            <person name="Wellnitz S."/>
            <person name="Brambilla E."/>
            <person name="Klenk H.-P."/>
            <person name="Eisen J.A."/>
        </authorList>
    </citation>
    <scope>NUCLEOTIDE SEQUENCE [LARGE SCALE GENOMIC DNA]</scope>
    <source>
        <strain evidence="3">ATCC BAA-1111 / DSM 21527 / NCTC 11395 / H</strain>
    </source>
</reference>
<evidence type="ECO:0000313" key="3">
    <source>
        <dbReference type="Proteomes" id="UP000006048"/>
    </source>
</evidence>
<dbReference type="OrthoDB" id="9864092at2"/>
<dbReference type="RefSeq" id="WP_014803065.1">
    <property type="nucleotide sequence ID" value="NC_018020.1"/>
</dbReference>
<sequence length="126" mass="14221">MQPEEKPKPESQVEYEARVERSLRRGNINFDFLNPVQLRDEVPAVETDRRTGARAGKRGLFNRGRKQRVLSDWFTVLWLAAAAGSVIGFVLVWKSSHFLALLAVPFLLSSALASLIMLGLFLARPR</sequence>
<dbReference type="AlphaFoldDB" id="I4B5J9"/>